<dbReference type="EMBL" id="VCKX01000118">
    <property type="protein sequence ID" value="TMR29516.1"/>
    <property type="molecule type" value="Genomic_DNA"/>
</dbReference>
<keyword evidence="3" id="KW-1185">Reference proteome</keyword>
<sequence length="650" mass="71129">MPDATPELVIGFDLGHGESALAQAEPVADTQVKNLDMPYSDTGRQVTAVGLREGEVLIGTHALFSATADLTLGFKSPRLDRDDVRIPTARFVRRTVEELVDGAKIRRDQRIRWVFGHPSGWSPEVRETYAAVLREACGDDLEVVPESRAAFLYTRYNLRRERADTGRISRTTSALCIDCGSSTCDYTWVRQGRSSPVDLGHNSLGASLIDKMIMDVVLARHPGRERLTALLDRYPIRRPLVEYTCRRAKEMYFLTPAERLTDRTRQRHLRAEELEFPNGETFDLDIRLSADDMDAVLDTPHPSLEGLTWREAYKRNLSEVLREIGATPDLVIVTGGPSRMRFILDITRELVGTDRVILGSEPETAIARGLAIAGQIGVTTQSFRAEVDALIASGKIDRIVEARLPELAEGMGLAVASGLTERHVIPAFVEWRNGGISTLDDMARKIADAVQAEITDPRNDALKQTMVDWQNGIVPDIERLTEPICERAGLPSAALNLPVISLDHGQVRFSVPLSAATDVLNTLGNVVNVILAGVISTTLFGAGVSLIAATGPLAVVIAFVAAFVAMKYGQERAMERARAMNLPKLARQVTSEQRLLRKLRAEAQVNESALATELAQEFLTGQGTQMAASISGSLRGQLDAVAKDAALLIE</sequence>
<dbReference type="Proteomes" id="UP000306628">
    <property type="component" value="Unassembled WGS sequence"/>
</dbReference>
<comment type="caution">
    <text evidence="2">The sequence shown here is derived from an EMBL/GenBank/DDBJ whole genome shotgun (WGS) entry which is preliminary data.</text>
</comment>
<proteinExistence type="predicted"/>
<dbReference type="Gene3D" id="3.30.420.40">
    <property type="match status" value="2"/>
</dbReference>
<feature type="transmembrane region" description="Helical" evidence="1">
    <location>
        <begin position="539"/>
        <end position="566"/>
    </location>
</feature>
<dbReference type="AlphaFoldDB" id="A0A5S4G932"/>
<evidence type="ECO:0000256" key="1">
    <source>
        <dbReference type="SAM" id="Phobius"/>
    </source>
</evidence>
<dbReference type="InterPro" id="IPR043129">
    <property type="entry name" value="ATPase_NBD"/>
</dbReference>
<keyword evidence="1" id="KW-1133">Transmembrane helix</keyword>
<dbReference type="SUPFAM" id="SSF53067">
    <property type="entry name" value="Actin-like ATPase domain"/>
    <property type="match status" value="1"/>
</dbReference>
<dbReference type="PANTHER" id="PTHR42749:SF1">
    <property type="entry name" value="CELL SHAPE-DETERMINING PROTEIN MREB"/>
    <property type="match status" value="1"/>
</dbReference>
<dbReference type="CDD" id="cd10170">
    <property type="entry name" value="ASKHA_NBD_HSP70"/>
    <property type="match status" value="1"/>
</dbReference>
<dbReference type="OrthoDB" id="1044663at2"/>
<accession>A0A5S4G932</accession>
<keyword evidence="1" id="KW-0472">Membrane</keyword>
<name>A0A5S4G932_9ACTN</name>
<evidence type="ECO:0000313" key="3">
    <source>
        <dbReference type="Proteomes" id="UP000306628"/>
    </source>
</evidence>
<dbReference type="RefSeq" id="WP_138693579.1">
    <property type="nucleotide sequence ID" value="NZ_JBHSAZ010000096.1"/>
</dbReference>
<reference evidence="2 3" key="1">
    <citation type="submission" date="2019-05" db="EMBL/GenBank/DDBJ databases">
        <title>Draft genome sequence of Nonomuraea zeae DSM 100528.</title>
        <authorList>
            <person name="Saricaoglu S."/>
            <person name="Isik K."/>
        </authorList>
    </citation>
    <scope>NUCLEOTIDE SEQUENCE [LARGE SCALE GENOMIC DNA]</scope>
    <source>
        <strain evidence="2 3">DSM 100528</strain>
    </source>
</reference>
<keyword evidence="1" id="KW-0812">Transmembrane</keyword>
<dbReference type="Gene3D" id="3.90.640.10">
    <property type="entry name" value="Actin, Chain A, domain 4"/>
    <property type="match status" value="1"/>
</dbReference>
<evidence type="ECO:0008006" key="4">
    <source>
        <dbReference type="Google" id="ProtNLM"/>
    </source>
</evidence>
<evidence type="ECO:0000313" key="2">
    <source>
        <dbReference type="EMBL" id="TMR29516.1"/>
    </source>
</evidence>
<dbReference type="PANTHER" id="PTHR42749">
    <property type="entry name" value="CELL SHAPE-DETERMINING PROTEIN MREB"/>
    <property type="match status" value="1"/>
</dbReference>
<organism evidence="2 3">
    <name type="scientific">Nonomuraea zeae</name>
    <dbReference type="NCBI Taxonomy" id="1642303"/>
    <lineage>
        <taxon>Bacteria</taxon>
        <taxon>Bacillati</taxon>
        <taxon>Actinomycetota</taxon>
        <taxon>Actinomycetes</taxon>
        <taxon>Streptosporangiales</taxon>
        <taxon>Streptosporangiaceae</taxon>
        <taxon>Nonomuraea</taxon>
    </lineage>
</organism>
<gene>
    <name evidence="2" type="ORF">ETD85_32210</name>
</gene>
<protein>
    <recommendedName>
        <fullName evidence="4">Hsp70 family protein</fullName>
    </recommendedName>
</protein>